<dbReference type="PANTHER" id="PTHR48078:SF6">
    <property type="entry name" value="L-THREONINE DEHYDRATASE CATABOLIC TDCB"/>
    <property type="match status" value="1"/>
</dbReference>
<keyword evidence="2" id="KW-0663">Pyridoxal phosphate</keyword>
<evidence type="ECO:0000256" key="1">
    <source>
        <dbReference type="ARBA" id="ARBA00001933"/>
    </source>
</evidence>
<name>A0A2P8EB59_9ACTN</name>
<dbReference type="GO" id="GO:0030170">
    <property type="term" value="F:pyridoxal phosphate binding"/>
    <property type="evidence" value="ECO:0007669"/>
    <property type="project" value="InterPro"/>
</dbReference>
<dbReference type="Proteomes" id="UP000243528">
    <property type="component" value="Unassembled WGS sequence"/>
</dbReference>
<dbReference type="Pfam" id="PF00291">
    <property type="entry name" value="PALP"/>
    <property type="match status" value="1"/>
</dbReference>
<dbReference type="GO" id="GO:0009097">
    <property type="term" value="P:isoleucine biosynthetic process"/>
    <property type="evidence" value="ECO:0007669"/>
    <property type="project" value="TreeGrafter"/>
</dbReference>
<dbReference type="InterPro" id="IPR036052">
    <property type="entry name" value="TrpB-like_PALP_sf"/>
</dbReference>
<dbReference type="GO" id="GO:0004794">
    <property type="term" value="F:threonine deaminase activity"/>
    <property type="evidence" value="ECO:0007669"/>
    <property type="project" value="TreeGrafter"/>
</dbReference>
<dbReference type="GO" id="GO:0006567">
    <property type="term" value="P:L-threonine catabolic process"/>
    <property type="evidence" value="ECO:0007669"/>
    <property type="project" value="TreeGrafter"/>
</dbReference>
<sequence>MTDTVHPLTLDRTDVEAARARIHDIVRRTPTLELHGAELGVTGRVVLKLELLQHTGSFKARGALNSVLQADASSGGVAAVSGGNHAAAVAWAAERAGIDADVFVPATATPEKLERIGGYGGRAHVVDGGVPDAFAAGLAWTAEHGVPLIHPFEQEGTISGQGTLGLELEEQVPDAHTVAVACGGGGLYSGVRTALGSHVRVVPVEPERCADLHAALAAGHPVPVEVGGVGADSLGPSEIGATAFDLARADVVDVPLVSDDDILAARRWLWQRCRVLAEPGGCVALAALMSGALTVEPGSTVVTVVSGGNNATLPR</sequence>
<dbReference type="NCBIfam" id="NF006094">
    <property type="entry name" value="PRK08246.1"/>
    <property type="match status" value="1"/>
</dbReference>
<reference evidence="5 6" key="1">
    <citation type="submission" date="2018-03" db="EMBL/GenBank/DDBJ databases">
        <title>Genomic Encyclopedia of Archaeal and Bacterial Type Strains, Phase II (KMG-II): from individual species to whole genera.</title>
        <authorList>
            <person name="Goeker M."/>
        </authorList>
    </citation>
    <scope>NUCLEOTIDE SEQUENCE [LARGE SCALE GENOMIC DNA]</scope>
    <source>
        <strain evidence="5 6">DSM 45211</strain>
    </source>
</reference>
<dbReference type="GO" id="GO:0006565">
    <property type="term" value="P:L-serine catabolic process"/>
    <property type="evidence" value="ECO:0007669"/>
    <property type="project" value="TreeGrafter"/>
</dbReference>
<accession>A0A2P8EB59</accession>
<organism evidence="5 6">
    <name type="scientific">Haloactinopolyspora alba</name>
    <dbReference type="NCBI Taxonomy" id="648780"/>
    <lineage>
        <taxon>Bacteria</taxon>
        <taxon>Bacillati</taxon>
        <taxon>Actinomycetota</taxon>
        <taxon>Actinomycetes</taxon>
        <taxon>Jiangellales</taxon>
        <taxon>Jiangellaceae</taxon>
        <taxon>Haloactinopolyspora</taxon>
    </lineage>
</organism>
<dbReference type="RefSeq" id="WP_106535723.1">
    <property type="nucleotide sequence ID" value="NZ_ML142898.1"/>
</dbReference>
<evidence type="ECO:0000256" key="2">
    <source>
        <dbReference type="ARBA" id="ARBA00022898"/>
    </source>
</evidence>
<protein>
    <submittedName>
        <fullName evidence="5">Threonine dehydratase</fullName>
    </submittedName>
</protein>
<evidence type="ECO:0000313" key="6">
    <source>
        <dbReference type="Proteomes" id="UP000243528"/>
    </source>
</evidence>
<dbReference type="InterPro" id="IPR001926">
    <property type="entry name" value="TrpB-like_PALP"/>
</dbReference>
<comment type="cofactor">
    <cofactor evidence="1">
        <name>pyridoxal 5'-phosphate</name>
        <dbReference type="ChEBI" id="CHEBI:597326"/>
    </cofactor>
</comment>
<dbReference type="AlphaFoldDB" id="A0A2P8EB59"/>
<dbReference type="CDD" id="cd01562">
    <property type="entry name" value="Thr-dehyd"/>
    <property type="match status" value="1"/>
</dbReference>
<evidence type="ECO:0000256" key="3">
    <source>
        <dbReference type="ARBA" id="ARBA00023239"/>
    </source>
</evidence>
<evidence type="ECO:0000313" key="5">
    <source>
        <dbReference type="EMBL" id="PSL06693.1"/>
    </source>
</evidence>
<dbReference type="PROSITE" id="PS00165">
    <property type="entry name" value="DEHYDRATASE_SER_THR"/>
    <property type="match status" value="1"/>
</dbReference>
<feature type="domain" description="Tryptophan synthase beta chain-like PALP" evidence="4">
    <location>
        <begin position="24"/>
        <end position="307"/>
    </location>
</feature>
<dbReference type="InterPro" id="IPR050147">
    <property type="entry name" value="Ser/Thr_Dehydratase"/>
</dbReference>
<dbReference type="Gene3D" id="3.40.50.1100">
    <property type="match status" value="2"/>
</dbReference>
<dbReference type="GO" id="GO:0003941">
    <property type="term" value="F:L-serine ammonia-lyase activity"/>
    <property type="evidence" value="ECO:0007669"/>
    <property type="project" value="TreeGrafter"/>
</dbReference>
<proteinExistence type="predicted"/>
<gene>
    <name evidence="5" type="ORF">CLV30_10279</name>
</gene>
<dbReference type="InterPro" id="IPR000634">
    <property type="entry name" value="Ser/Thr_deHydtase_PyrdxlP-BS"/>
</dbReference>
<keyword evidence="6" id="KW-1185">Reference proteome</keyword>
<evidence type="ECO:0000259" key="4">
    <source>
        <dbReference type="Pfam" id="PF00291"/>
    </source>
</evidence>
<dbReference type="OrthoDB" id="9811476at2"/>
<dbReference type="PANTHER" id="PTHR48078">
    <property type="entry name" value="THREONINE DEHYDRATASE, MITOCHONDRIAL-RELATED"/>
    <property type="match status" value="1"/>
</dbReference>
<keyword evidence="3" id="KW-0456">Lyase</keyword>
<dbReference type="SUPFAM" id="SSF53686">
    <property type="entry name" value="Tryptophan synthase beta subunit-like PLP-dependent enzymes"/>
    <property type="match status" value="1"/>
</dbReference>
<dbReference type="EMBL" id="PYGE01000002">
    <property type="protein sequence ID" value="PSL06693.1"/>
    <property type="molecule type" value="Genomic_DNA"/>
</dbReference>
<comment type="caution">
    <text evidence="5">The sequence shown here is derived from an EMBL/GenBank/DDBJ whole genome shotgun (WGS) entry which is preliminary data.</text>
</comment>